<dbReference type="SUPFAM" id="SSF69500">
    <property type="entry name" value="DTD-like"/>
    <property type="match status" value="1"/>
</dbReference>
<keyword evidence="2" id="KW-0963">Cytoplasm</keyword>
<comment type="caution">
    <text evidence="3">The sequence shown here is derived from an EMBL/GenBank/DDBJ whole genome shotgun (WGS) entry which is preliminary data.</text>
</comment>
<dbReference type="CDD" id="cd00563">
    <property type="entry name" value="Dtyr_deacylase"/>
    <property type="match status" value="1"/>
</dbReference>
<protein>
    <recommendedName>
        <fullName evidence="2">D-aminoacyl-tRNA deacylase</fullName>
        <shortName evidence="2">DTD</shortName>
        <ecNumber evidence="2">3.1.1.96</ecNumber>
    </recommendedName>
    <alternativeName>
        <fullName evidence="2">Gly-tRNA(Ala) deacylase</fullName>
        <ecNumber evidence="2">3.1.1.-</ecNumber>
    </alternativeName>
</protein>
<dbReference type="PANTHER" id="PTHR10472:SF5">
    <property type="entry name" value="D-AMINOACYL-TRNA DEACYLASE 1"/>
    <property type="match status" value="1"/>
</dbReference>
<dbReference type="GO" id="GO:0051500">
    <property type="term" value="F:D-tyrosyl-tRNA(Tyr) deacylase activity"/>
    <property type="evidence" value="ECO:0007669"/>
    <property type="project" value="TreeGrafter"/>
</dbReference>
<keyword evidence="2" id="KW-0378">Hydrolase</keyword>
<dbReference type="GO" id="GO:0000049">
    <property type="term" value="F:tRNA binding"/>
    <property type="evidence" value="ECO:0007669"/>
    <property type="project" value="UniProtKB-UniRule"/>
</dbReference>
<name>A0A2T0X4M0_9RHOB</name>
<dbReference type="GO" id="GO:0019478">
    <property type="term" value="P:D-amino acid catabolic process"/>
    <property type="evidence" value="ECO:0007669"/>
    <property type="project" value="UniProtKB-UniRule"/>
</dbReference>
<accession>A0A2T0X4M0</accession>
<evidence type="ECO:0000256" key="2">
    <source>
        <dbReference type="HAMAP-Rule" id="MF_00518"/>
    </source>
</evidence>
<dbReference type="GO" id="GO:0106026">
    <property type="term" value="F:Gly-tRNA(Ala) deacylase activity"/>
    <property type="evidence" value="ECO:0007669"/>
    <property type="project" value="UniProtKB-UniRule"/>
</dbReference>
<dbReference type="GO" id="GO:0043908">
    <property type="term" value="F:Ser(Gly)-tRNA(Ala) hydrolase activity"/>
    <property type="evidence" value="ECO:0007669"/>
    <property type="project" value="UniProtKB-UniRule"/>
</dbReference>
<comment type="subcellular location">
    <subcellularLocation>
        <location evidence="2">Cytoplasm</location>
    </subcellularLocation>
</comment>
<proteinExistence type="inferred from homology"/>
<dbReference type="RefSeq" id="WP_106262182.1">
    <property type="nucleotide sequence ID" value="NZ_PVTQ01000001.1"/>
</dbReference>
<keyword evidence="2" id="KW-0820">tRNA-binding</keyword>
<dbReference type="EC" id="3.1.1.96" evidence="2"/>
<dbReference type="Proteomes" id="UP000238392">
    <property type="component" value="Unassembled WGS sequence"/>
</dbReference>
<comment type="catalytic activity">
    <reaction evidence="2">
        <text>glycyl-tRNA(Ala) + H2O = tRNA(Ala) + glycine + H(+)</text>
        <dbReference type="Rhea" id="RHEA:53744"/>
        <dbReference type="Rhea" id="RHEA-COMP:9657"/>
        <dbReference type="Rhea" id="RHEA-COMP:13640"/>
        <dbReference type="ChEBI" id="CHEBI:15377"/>
        <dbReference type="ChEBI" id="CHEBI:15378"/>
        <dbReference type="ChEBI" id="CHEBI:57305"/>
        <dbReference type="ChEBI" id="CHEBI:78442"/>
        <dbReference type="ChEBI" id="CHEBI:78522"/>
    </reaction>
</comment>
<sequence length="147" mass="15762">MRALIQRVSEARVDIAGETVGQIGAGVMILICAMQGDTPEMADKLAAKISKMRIFPDAEGKMNLSLMDTHKAALVVSQFTLSADTRRGNRPGFSTAAAPADGDALYQHFSQALRDLGVQVENGRFGADMQVHLCNDGPVTIWVDTEA</sequence>
<organism evidence="3 4">
    <name type="scientific">Donghicola tyrosinivorans</name>
    <dbReference type="NCBI Taxonomy" id="1652492"/>
    <lineage>
        <taxon>Bacteria</taxon>
        <taxon>Pseudomonadati</taxon>
        <taxon>Pseudomonadota</taxon>
        <taxon>Alphaproteobacteria</taxon>
        <taxon>Rhodobacterales</taxon>
        <taxon>Roseobacteraceae</taxon>
        <taxon>Donghicola</taxon>
    </lineage>
</organism>
<evidence type="ECO:0000313" key="4">
    <source>
        <dbReference type="Proteomes" id="UP000238392"/>
    </source>
</evidence>
<evidence type="ECO:0000256" key="1">
    <source>
        <dbReference type="ARBA" id="ARBA00009673"/>
    </source>
</evidence>
<comment type="similarity">
    <text evidence="1 2">Belongs to the DTD family.</text>
</comment>
<dbReference type="FunFam" id="3.50.80.10:FF:000001">
    <property type="entry name" value="D-aminoacyl-tRNA deacylase"/>
    <property type="match status" value="1"/>
</dbReference>
<dbReference type="NCBIfam" id="TIGR00256">
    <property type="entry name" value="D-aminoacyl-tRNA deacylase"/>
    <property type="match status" value="1"/>
</dbReference>
<feature type="short sequence motif" description="Gly-cisPro motif, important for rejection of L-amino acids" evidence="2">
    <location>
        <begin position="137"/>
        <end position="138"/>
    </location>
</feature>
<dbReference type="OrthoDB" id="9801395at2"/>
<dbReference type="EC" id="3.1.1.-" evidence="2"/>
<gene>
    <name evidence="2" type="primary">dtd</name>
    <name evidence="3" type="ORF">CLV74_10117</name>
</gene>
<dbReference type="Gene3D" id="3.50.80.10">
    <property type="entry name" value="D-tyrosyl-tRNA(Tyr) deacylase"/>
    <property type="match status" value="1"/>
</dbReference>
<dbReference type="InterPro" id="IPR023509">
    <property type="entry name" value="DTD-like_sf"/>
</dbReference>
<dbReference type="Pfam" id="PF02580">
    <property type="entry name" value="Tyr_Deacylase"/>
    <property type="match status" value="1"/>
</dbReference>
<comment type="function">
    <text evidence="2">An aminoacyl-tRNA editing enzyme that deacylates mischarged D-aminoacyl-tRNAs. Also deacylates mischarged glycyl-tRNA(Ala), protecting cells against glycine mischarging by AlaRS. Acts via tRNA-based rather than protein-based catalysis; rejects L-amino acids rather than detecting D-amino acids in the active site. By recycling D-aminoacyl-tRNA to D-amino acids and free tRNA molecules, this enzyme counteracts the toxicity associated with the formation of D-aminoacyl-tRNA entities in vivo and helps enforce protein L-homochirality.</text>
</comment>
<comment type="domain">
    <text evidence="2">A Gly-cisPro motif from one monomer fits into the active site of the other monomer to allow specific chiral rejection of L-amino acids.</text>
</comment>
<reference evidence="3 4" key="1">
    <citation type="submission" date="2018-03" db="EMBL/GenBank/DDBJ databases">
        <title>Genomic Encyclopedia of Archaeal and Bacterial Type Strains, Phase II (KMG-II): from individual species to whole genera.</title>
        <authorList>
            <person name="Goeker M."/>
        </authorList>
    </citation>
    <scope>NUCLEOTIDE SEQUENCE [LARGE SCALE GENOMIC DNA]</scope>
    <source>
        <strain evidence="3 4">DSM 100212</strain>
    </source>
</reference>
<dbReference type="AlphaFoldDB" id="A0A2T0X4M0"/>
<keyword evidence="4" id="KW-1185">Reference proteome</keyword>
<keyword evidence="2" id="KW-0694">RNA-binding</keyword>
<evidence type="ECO:0000313" key="3">
    <source>
        <dbReference type="EMBL" id="PRY93888.1"/>
    </source>
</evidence>
<dbReference type="HAMAP" id="MF_00518">
    <property type="entry name" value="Deacylase_Dtd"/>
    <property type="match status" value="1"/>
</dbReference>
<comment type="catalytic activity">
    <reaction evidence="2">
        <text>a D-aminoacyl-tRNA + H2O = a tRNA + a D-alpha-amino acid + H(+)</text>
        <dbReference type="Rhea" id="RHEA:13953"/>
        <dbReference type="Rhea" id="RHEA-COMP:10123"/>
        <dbReference type="Rhea" id="RHEA-COMP:10124"/>
        <dbReference type="ChEBI" id="CHEBI:15377"/>
        <dbReference type="ChEBI" id="CHEBI:15378"/>
        <dbReference type="ChEBI" id="CHEBI:59871"/>
        <dbReference type="ChEBI" id="CHEBI:78442"/>
        <dbReference type="ChEBI" id="CHEBI:79333"/>
        <dbReference type="EC" id="3.1.1.96"/>
    </reaction>
</comment>
<comment type="subunit">
    <text evidence="2">Homodimer.</text>
</comment>
<dbReference type="InterPro" id="IPR003732">
    <property type="entry name" value="Daa-tRNA_deacyls_DTD"/>
</dbReference>
<dbReference type="EMBL" id="PVTQ01000001">
    <property type="protein sequence ID" value="PRY93888.1"/>
    <property type="molecule type" value="Genomic_DNA"/>
</dbReference>
<dbReference type="GO" id="GO:0005737">
    <property type="term" value="C:cytoplasm"/>
    <property type="evidence" value="ECO:0007669"/>
    <property type="project" value="UniProtKB-SubCell"/>
</dbReference>
<dbReference type="PANTHER" id="PTHR10472">
    <property type="entry name" value="D-TYROSYL-TRNA TYR DEACYLASE"/>
    <property type="match status" value="1"/>
</dbReference>